<keyword evidence="5" id="KW-0143">Chaperone</keyword>
<evidence type="ECO:0000256" key="4">
    <source>
        <dbReference type="ARBA" id="ARBA00022795"/>
    </source>
</evidence>
<dbReference type="Pfam" id="PF02561">
    <property type="entry name" value="FliS"/>
    <property type="match status" value="1"/>
</dbReference>
<reference evidence="7 8" key="1">
    <citation type="submission" date="2019-01" db="EMBL/GenBank/DDBJ databases">
        <authorList>
            <person name="Chen W.-M."/>
        </authorList>
    </citation>
    <scope>NUCLEOTIDE SEQUENCE [LARGE SCALE GENOMIC DNA]</scope>
    <source>
        <strain evidence="7 8">KYPY4</strain>
    </source>
</reference>
<dbReference type="PIRSF" id="PIRSF039090">
    <property type="entry name" value="Flis"/>
    <property type="match status" value="1"/>
</dbReference>
<keyword evidence="7" id="KW-0969">Cilium</keyword>
<dbReference type="PANTHER" id="PTHR34773:SF1">
    <property type="entry name" value="FLAGELLAR SECRETION CHAPERONE FLIS"/>
    <property type="match status" value="1"/>
</dbReference>
<evidence type="ECO:0000313" key="8">
    <source>
        <dbReference type="Proteomes" id="UP000285575"/>
    </source>
</evidence>
<comment type="caution">
    <text evidence="7">The sequence shown here is derived from an EMBL/GenBank/DDBJ whole genome shotgun (WGS) entry which is preliminary data.</text>
</comment>
<keyword evidence="8" id="KW-1185">Reference proteome</keyword>
<dbReference type="InterPro" id="IPR036584">
    <property type="entry name" value="FliS_sf"/>
</dbReference>
<dbReference type="EMBL" id="SACR01000003">
    <property type="protein sequence ID" value="RVU46598.1"/>
    <property type="molecule type" value="Genomic_DNA"/>
</dbReference>
<sequence length="142" mass="15533">MYAATMFTPRRPGHHGAAGYQATGMEIQVAGADAHRLVSLLFEGFESSVADAQGAIIARDVDRKCRAITRAIRIVDEGLRAHLNMKAGGALAQDLAELYAYIVKRLTLANARNDSEMLAECKRLMQPLHEAWVAIGQQDQAR</sequence>
<accession>A0A437RIT9</accession>
<proteinExistence type="inferred from homology"/>
<comment type="subcellular location">
    <subcellularLocation>
        <location evidence="1 6">Cytoplasm</location>
        <location evidence="1 6">Cytosol</location>
    </subcellularLocation>
</comment>
<dbReference type="InterPro" id="IPR003713">
    <property type="entry name" value="FliS"/>
</dbReference>
<evidence type="ECO:0000256" key="2">
    <source>
        <dbReference type="ARBA" id="ARBA00008787"/>
    </source>
</evidence>
<evidence type="ECO:0000313" key="7">
    <source>
        <dbReference type="EMBL" id="RVU46598.1"/>
    </source>
</evidence>
<dbReference type="OrthoDB" id="9792010at2"/>
<dbReference type="PANTHER" id="PTHR34773">
    <property type="entry name" value="FLAGELLAR SECRETION CHAPERONE FLIS"/>
    <property type="match status" value="1"/>
</dbReference>
<evidence type="ECO:0000256" key="5">
    <source>
        <dbReference type="ARBA" id="ARBA00023186"/>
    </source>
</evidence>
<dbReference type="GO" id="GO:0044780">
    <property type="term" value="P:bacterial-type flagellum assembly"/>
    <property type="evidence" value="ECO:0007669"/>
    <property type="project" value="InterPro"/>
</dbReference>
<dbReference type="Gene3D" id="1.20.120.340">
    <property type="entry name" value="Flagellar protein FliS"/>
    <property type="match status" value="1"/>
</dbReference>
<dbReference type="Proteomes" id="UP000285575">
    <property type="component" value="Unassembled WGS sequence"/>
</dbReference>
<dbReference type="GO" id="GO:0071973">
    <property type="term" value="P:bacterial-type flagellum-dependent cell motility"/>
    <property type="evidence" value="ECO:0007669"/>
    <property type="project" value="TreeGrafter"/>
</dbReference>
<keyword evidence="7" id="KW-0966">Cell projection</keyword>
<dbReference type="AlphaFoldDB" id="A0A437RIT9"/>
<protein>
    <recommendedName>
        <fullName evidence="6">Flagellar secretion chaperone FliS</fullName>
    </recommendedName>
</protein>
<evidence type="ECO:0000256" key="3">
    <source>
        <dbReference type="ARBA" id="ARBA00022490"/>
    </source>
</evidence>
<keyword evidence="7" id="KW-0282">Flagellum</keyword>
<comment type="similarity">
    <text evidence="2 6">Belongs to the FliS family.</text>
</comment>
<organism evidence="7 8">
    <name type="scientific">Rubrivivax rivuli</name>
    <dbReference type="NCBI Taxonomy" id="1862385"/>
    <lineage>
        <taxon>Bacteria</taxon>
        <taxon>Pseudomonadati</taxon>
        <taxon>Pseudomonadota</taxon>
        <taxon>Betaproteobacteria</taxon>
        <taxon>Burkholderiales</taxon>
        <taxon>Sphaerotilaceae</taxon>
        <taxon>Rubrivivax</taxon>
    </lineage>
</organism>
<dbReference type="GO" id="GO:0005829">
    <property type="term" value="C:cytosol"/>
    <property type="evidence" value="ECO:0007669"/>
    <property type="project" value="UniProtKB-SubCell"/>
</dbReference>
<evidence type="ECO:0000256" key="6">
    <source>
        <dbReference type="PIRNR" id="PIRNR039090"/>
    </source>
</evidence>
<dbReference type="CDD" id="cd16098">
    <property type="entry name" value="FliS"/>
    <property type="match status" value="1"/>
</dbReference>
<gene>
    <name evidence="7" type="primary">fliS</name>
    <name evidence="7" type="ORF">EOE66_12385</name>
</gene>
<keyword evidence="3 6" id="KW-0963">Cytoplasm</keyword>
<name>A0A437RIT9_9BURK</name>
<dbReference type="NCBIfam" id="TIGR00208">
    <property type="entry name" value="fliS"/>
    <property type="match status" value="1"/>
</dbReference>
<dbReference type="SUPFAM" id="SSF101116">
    <property type="entry name" value="Flagellar export chaperone FliS"/>
    <property type="match status" value="1"/>
</dbReference>
<dbReference type="RefSeq" id="WP_128228956.1">
    <property type="nucleotide sequence ID" value="NZ_SACR01000003.1"/>
</dbReference>
<keyword evidence="4 6" id="KW-1005">Bacterial flagellum biogenesis</keyword>
<evidence type="ECO:0000256" key="1">
    <source>
        <dbReference type="ARBA" id="ARBA00004514"/>
    </source>
</evidence>